<dbReference type="PANTHER" id="PTHR38592">
    <property type="entry name" value="BLL4819 PROTEIN"/>
    <property type="match status" value="1"/>
</dbReference>
<feature type="transmembrane region" description="Helical" evidence="1">
    <location>
        <begin position="103"/>
        <end position="126"/>
    </location>
</feature>
<evidence type="ECO:0000313" key="2">
    <source>
        <dbReference type="EMBL" id="WCE72176.1"/>
    </source>
</evidence>
<dbReference type="Proteomes" id="UP001210770">
    <property type="component" value="Plasmid unnamed2"/>
</dbReference>
<keyword evidence="1" id="KW-1133">Transmembrane helix</keyword>
<feature type="transmembrane region" description="Helical" evidence="1">
    <location>
        <begin position="217"/>
        <end position="237"/>
    </location>
</feature>
<dbReference type="PIRSF" id="PIRSF028704">
    <property type="entry name" value="UPC028704"/>
    <property type="match status" value="1"/>
</dbReference>
<protein>
    <submittedName>
        <fullName evidence="2">OpgC domain-containing protein</fullName>
    </submittedName>
</protein>
<evidence type="ECO:0000313" key="3">
    <source>
        <dbReference type="Proteomes" id="UP001210770"/>
    </source>
</evidence>
<evidence type="ECO:0000256" key="1">
    <source>
        <dbReference type="SAM" id="Phobius"/>
    </source>
</evidence>
<geneLocation type="plasmid" evidence="2 3">
    <name>unnamed2</name>
</geneLocation>
<dbReference type="Pfam" id="PF10129">
    <property type="entry name" value="OpgC_C"/>
    <property type="match status" value="1"/>
</dbReference>
<feature type="transmembrane region" description="Helical" evidence="1">
    <location>
        <begin position="188"/>
        <end position="205"/>
    </location>
</feature>
<feature type="transmembrane region" description="Helical" evidence="1">
    <location>
        <begin position="161"/>
        <end position="181"/>
    </location>
</feature>
<feature type="transmembrane region" description="Helical" evidence="1">
    <location>
        <begin position="64"/>
        <end position="82"/>
    </location>
</feature>
<dbReference type="InterPro" id="IPR014550">
    <property type="entry name" value="UCP028704_OpgC"/>
</dbReference>
<feature type="transmembrane region" description="Helical" evidence="1">
    <location>
        <begin position="364"/>
        <end position="384"/>
    </location>
</feature>
<feature type="transmembrane region" description="Helical" evidence="1">
    <location>
        <begin position="339"/>
        <end position="358"/>
    </location>
</feature>
<keyword evidence="2" id="KW-0614">Plasmid</keyword>
<keyword evidence="1" id="KW-0812">Transmembrane</keyword>
<proteinExistence type="predicted"/>
<feature type="transmembrane region" description="Helical" evidence="1">
    <location>
        <begin position="303"/>
        <end position="327"/>
    </location>
</feature>
<dbReference type="EMBL" id="CP116425">
    <property type="protein sequence ID" value="WCE72176.1"/>
    <property type="molecule type" value="Genomic_DNA"/>
</dbReference>
<dbReference type="AlphaFoldDB" id="A0AAX3LV49"/>
<dbReference type="RefSeq" id="WP_271690213.1">
    <property type="nucleotide sequence ID" value="NZ_CP116425.1"/>
</dbReference>
<feature type="transmembrane region" description="Helical" evidence="1">
    <location>
        <begin position="249"/>
        <end position="267"/>
    </location>
</feature>
<dbReference type="PANTHER" id="PTHR38592:SF3">
    <property type="entry name" value="BLL4819 PROTEIN"/>
    <property type="match status" value="1"/>
</dbReference>
<reference evidence="2" key="1">
    <citation type="submission" date="2023-01" db="EMBL/GenBank/DDBJ databases">
        <title>Comparative genomic analysis of cold water coral derived Sulfitobacter faviae: insights into their metabolism and habitat adaptation.</title>
        <authorList>
            <person name="Guo Y."/>
            <person name="Lin S."/>
            <person name="Huang Z."/>
            <person name="Tang K."/>
            <person name="Wang X."/>
        </authorList>
    </citation>
    <scope>NUCLEOTIDE SEQUENCE</scope>
    <source>
        <strain evidence="2">SCSIO W_1865</strain>
        <plasmid evidence="2">unnamed2</plasmid>
    </source>
</reference>
<gene>
    <name evidence="2" type="ORF">PL336_17985</name>
</gene>
<organism evidence="2 3">
    <name type="scientific">Sulfitobacter faviae</name>
    <dbReference type="NCBI Taxonomy" id="1775881"/>
    <lineage>
        <taxon>Bacteria</taxon>
        <taxon>Pseudomonadati</taxon>
        <taxon>Pseudomonadota</taxon>
        <taxon>Alphaproteobacteria</taxon>
        <taxon>Rhodobacterales</taxon>
        <taxon>Roseobacteraceae</taxon>
        <taxon>Sulfitobacter</taxon>
    </lineage>
</organism>
<sequence length="413" mass="45058">MPPPNTGLSPAALAAGAVPKSARDPRIDLFRGLALVMIFINHVPGNPYEALTIRNLGFADAAEAFFLMSGIAAGLAYTPRFIARDRVRHGLWRAIAPLWKRAWSLYVVQLLLSAVALGIFAAAFQITTEAAFLTKINMRQVFQNPTQSVIGIPLLTHQFGYVNILPAYSVLLVCAPAAIMLGLRWPCLLLALSLVLWLLTGVFRLNLPNYPNPGGWFFNPLAWQAIFVCGLLVGLSQRQGYRFFPNSQALFWLSAAVLLGVLAWRYVPGLGRFLNLQMHHMREAGVPFNITSHDKTYLSAPRFVHILAVGYFLSQLQTVTRLSAHAVASPVRLIGRHGLLVFASGTVLALICQVAMMARPDAQWMPWVLPVVGTAALYAIAWIAEISRQVLAASADPKPAPVSLKAPTVEAAP</sequence>
<accession>A0AAX3LV49</accession>
<name>A0AAX3LV49_9RHOB</name>
<keyword evidence="1" id="KW-0472">Membrane</keyword>